<name>A0A8J3IAW4_9CHLR</name>
<dbReference type="RefSeq" id="WP_220201207.1">
    <property type="nucleotide sequence ID" value="NZ_BNJK01000001.1"/>
</dbReference>
<dbReference type="EMBL" id="BNJK01000001">
    <property type="protein sequence ID" value="GHO90228.1"/>
    <property type="molecule type" value="Genomic_DNA"/>
</dbReference>
<sequence>MRGPKPAYPIALTVEEAQQLQQLVRAHRTPQTLAMRARIILTAHAHPEQSNQQIAEAVSTTDRTVRAWRGRWVKTHSLVDAPRSGAPRRFSPSGARASHSHRL</sequence>
<dbReference type="InterPro" id="IPR009057">
    <property type="entry name" value="Homeodomain-like_sf"/>
</dbReference>
<evidence type="ECO:0000256" key="1">
    <source>
        <dbReference type="SAM" id="MobiDB-lite"/>
    </source>
</evidence>
<gene>
    <name evidence="2" type="ORF">KSF_002760</name>
</gene>
<dbReference type="AlphaFoldDB" id="A0A8J3IAW4"/>
<evidence type="ECO:0000313" key="3">
    <source>
        <dbReference type="Proteomes" id="UP000597444"/>
    </source>
</evidence>
<comment type="caution">
    <text evidence="2">The sequence shown here is derived from an EMBL/GenBank/DDBJ whole genome shotgun (WGS) entry which is preliminary data.</text>
</comment>
<keyword evidence="3" id="KW-1185">Reference proteome</keyword>
<evidence type="ECO:0008006" key="4">
    <source>
        <dbReference type="Google" id="ProtNLM"/>
    </source>
</evidence>
<protein>
    <recommendedName>
        <fullName evidence="4">Helix-turn-helix domain-containing protein</fullName>
    </recommendedName>
</protein>
<proteinExistence type="predicted"/>
<organism evidence="2 3">
    <name type="scientific">Reticulibacter mediterranei</name>
    <dbReference type="NCBI Taxonomy" id="2778369"/>
    <lineage>
        <taxon>Bacteria</taxon>
        <taxon>Bacillati</taxon>
        <taxon>Chloroflexota</taxon>
        <taxon>Ktedonobacteria</taxon>
        <taxon>Ktedonobacterales</taxon>
        <taxon>Reticulibacteraceae</taxon>
        <taxon>Reticulibacter</taxon>
    </lineage>
</organism>
<reference evidence="2" key="1">
    <citation type="submission" date="2020-10" db="EMBL/GenBank/DDBJ databases">
        <title>Taxonomic study of unclassified bacteria belonging to the class Ktedonobacteria.</title>
        <authorList>
            <person name="Yabe S."/>
            <person name="Wang C.M."/>
            <person name="Zheng Y."/>
            <person name="Sakai Y."/>
            <person name="Cavaletti L."/>
            <person name="Monciardini P."/>
            <person name="Donadio S."/>
        </authorList>
    </citation>
    <scope>NUCLEOTIDE SEQUENCE</scope>
    <source>
        <strain evidence="2">ID150040</strain>
    </source>
</reference>
<feature type="region of interest" description="Disordered" evidence="1">
    <location>
        <begin position="79"/>
        <end position="103"/>
    </location>
</feature>
<accession>A0A8J3IAW4</accession>
<dbReference type="SUPFAM" id="SSF46689">
    <property type="entry name" value="Homeodomain-like"/>
    <property type="match status" value="1"/>
</dbReference>
<dbReference type="Proteomes" id="UP000597444">
    <property type="component" value="Unassembled WGS sequence"/>
</dbReference>
<evidence type="ECO:0000313" key="2">
    <source>
        <dbReference type="EMBL" id="GHO90228.1"/>
    </source>
</evidence>